<dbReference type="OrthoDB" id="6286709at2759"/>
<comment type="caution">
    <text evidence="1">The sequence shown here is derived from an EMBL/GenBank/DDBJ whole genome shotgun (WGS) entry which is preliminary data.</text>
</comment>
<dbReference type="SUPFAM" id="SSF46689">
    <property type="entry name" value="Homeodomain-like"/>
    <property type="match status" value="1"/>
</dbReference>
<dbReference type="Proteomes" id="UP000683360">
    <property type="component" value="Unassembled WGS sequence"/>
</dbReference>
<evidence type="ECO:0000313" key="2">
    <source>
        <dbReference type="Proteomes" id="UP000683360"/>
    </source>
</evidence>
<evidence type="ECO:0000313" key="1">
    <source>
        <dbReference type="EMBL" id="CAG2238429.1"/>
    </source>
</evidence>
<dbReference type="InterPro" id="IPR009057">
    <property type="entry name" value="Homeodomain-like_sf"/>
</dbReference>
<protein>
    <submittedName>
        <fullName evidence="1">Uncharacterized protein</fullName>
    </submittedName>
</protein>
<gene>
    <name evidence="1" type="ORF">MEDL_50840</name>
</gene>
<organism evidence="1 2">
    <name type="scientific">Mytilus edulis</name>
    <name type="common">Blue mussel</name>
    <dbReference type="NCBI Taxonomy" id="6550"/>
    <lineage>
        <taxon>Eukaryota</taxon>
        <taxon>Metazoa</taxon>
        <taxon>Spiralia</taxon>
        <taxon>Lophotrochozoa</taxon>
        <taxon>Mollusca</taxon>
        <taxon>Bivalvia</taxon>
        <taxon>Autobranchia</taxon>
        <taxon>Pteriomorphia</taxon>
        <taxon>Mytilida</taxon>
        <taxon>Mytiloidea</taxon>
        <taxon>Mytilidae</taxon>
        <taxon>Mytilinae</taxon>
        <taxon>Mytilus</taxon>
    </lineage>
</organism>
<dbReference type="AlphaFoldDB" id="A0A8S3U4N8"/>
<reference evidence="1" key="1">
    <citation type="submission" date="2021-03" db="EMBL/GenBank/DDBJ databases">
        <authorList>
            <person name="Bekaert M."/>
        </authorList>
    </citation>
    <scope>NUCLEOTIDE SEQUENCE</scope>
</reference>
<proteinExistence type="predicted"/>
<keyword evidence="2" id="KW-1185">Reference proteome</keyword>
<accession>A0A8S3U4N8</accession>
<sequence>MARCKLSVAELWQAIGMSNAGRSTRSIGNYFNVNHTVIVRLLQRHVDTGTVNDRPRSGRPRLTTRCDERLLIRRAKAITFTPATKHRNHWPPDFMSKEEQEGTLVSQQKGATPVVRGLGEELTKLSDQQFDNLLKTGSYKCYWNRVFLTGKFSVGKTTLAKILVGTKLQ</sequence>
<dbReference type="EMBL" id="CAJPWZ010002433">
    <property type="protein sequence ID" value="CAG2238429.1"/>
    <property type="molecule type" value="Genomic_DNA"/>
</dbReference>
<name>A0A8S3U4N8_MYTED</name>